<evidence type="ECO:0000313" key="3">
    <source>
        <dbReference type="EMBL" id="PZF86852.1"/>
    </source>
</evidence>
<dbReference type="RefSeq" id="WP_111246158.1">
    <property type="nucleotide sequence ID" value="NZ_AP023358.1"/>
</dbReference>
<comment type="caution">
    <text evidence="3">The sequence shown here is derived from an EMBL/GenBank/DDBJ whole genome shotgun (WGS) entry which is preliminary data.</text>
</comment>
<dbReference type="Proteomes" id="UP000248627">
    <property type="component" value="Unassembled WGS sequence"/>
</dbReference>
<keyword evidence="2" id="KW-0732">Signal</keyword>
<evidence type="ECO:0000256" key="1">
    <source>
        <dbReference type="SAM" id="MobiDB-lite"/>
    </source>
</evidence>
<keyword evidence="4" id="KW-1185">Reference proteome</keyword>
<organism evidence="3 4">
    <name type="scientific">Micromonospora endophytica</name>
    <dbReference type="NCBI Taxonomy" id="515350"/>
    <lineage>
        <taxon>Bacteria</taxon>
        <taxon>Bacillati</taxon>
        <taxon>Actinomycetota</taxon>
        <taxon>Actinomycetes</taxon>
        <taxon>Micromonosporales</taxon>
        <taxon>Micromonosporaceae</taxon>
        <taxon>Micromonospora</taxon>
    </lineage>
</organism>
<dbReference type="EMBL" id="POTX01000300">
    <property type="protein sequence ID" value="PZF86852.1"/>
    <property type="molecule type" value="Genomic_DNA"/>
</dbReference>
<sequence>MTRRGSVTAALLMVVALGATGCGAAQTGRESAPETGVEVVAAMGAEGLALAALGLDPAELDPEPAAVDPAAAATSTAASGEASAEGKTRRERAEEWRKRRTARVLLRDNRLHGEAVVRTKDGGTKTVAAQRGEVTALDGDRITVRSTDGFTQTWTFGEELRVIERRRTIRSTDIAVGTKVGVAGAKTGDTATARLIVIPAKQD</sequence>
<feature type="compositionally biased region" description="Low complexity" evidence="1">
    <location>
        <begin position="60"/>
        <end position="83"/>
    </location>
</feature>
<dbReference type="AlphaFoldDB" id="A0A2W2BLG5"/>
<feature type="region of interest" description="Disordered" evidence="1">
    <location>
        <begin position="60"/>
        <end position="96"/>
    </location>
</feature>
<dbReference type="PROSITE" id="PS51257">
    <property type="entry name" value="PROKAR_LIPOPROTEIN"/>
    <property type="match status" value="1"/>
</dbReference>
<feature type="signal peptide" evidence="2">
    <location>
        <begin position="1"/>
        <end position="24"/>
    </location>
</feature>
<accession>A0A2W2BLG5</accession>
<evidence type="ECO:0000313" key="4">
    <source>
        <dbReference type="Proteomes" id="UP000248627"/>
    </source>
</evidence>
<dbReference type="OrthoDB" id="3401874at2"/>
<feature type="compositionally biased region" description="Basic and acidic residues" evidence="1">
    <location>
        <begin position="84"/>
        <end position="96"/>
    </location>
</feature>
<feature type="chain" id="PRO_5043870546" evidence="2">
    <location>
        <begin position="25"/>
        <end position="203"/>
    </location>
</feature>
<protein>
    <submittedName>
        <fullName evidence="3">Uncharacterized protein</fullName>
    </submittedName>
</protein>
<reference evidence="3 4" key="1">
    <citation type="submission" date="2018-01" db="EMBL/GenBank/DDBJ databases">
        <title>Draft genome sequence of Jishengella endophytica.</title>
        <authorList>
            <person name="Sahin N."/>
            <person name="Ay H."/>
            <person name="Saygin H."/>
        </authorList>
    </citation>
    <scope>NUCLEOTIDE SEQUENCE [LARGE SCALE GENOMIC DNA]</scope>
    <source>
        <strain evidence="3 4">DSM 45430</strain>
    </source>
</reference>
<proteinExistence type="predicted"/>
<name>A0A2W2BLG5_9ACTN</name>
<gene>
    <name evidence="3" type="ORF">C1I93_27345</name>
</gene>
<evidence type="ECO:0000256" key="2">
    <source>
        <dbReference type="SAM" id="SignalP"/>
    </source>
</evidence>